<dbReference type="Proteomes" id="UP000077349">
    <property type="component" value="Unassembled WGS sequence"/>
</dbReference>
<comment type="caution">
    <text evidence="1">The sequence shown here is derived from an EMBL/GenBank/DDBJ whole genome shotgun (WGS) entry which is preliminary data.</text>
</comment>
<gene>
    <name evidence="1" type="ORF">Amal_00654</name>
</gene>
<dbReference type="PATRIC" id="fig|178901.16.peg.694"/>
<dbReference type="AlphaFoldDB" id="A0A177GCL9"/>
<protein>
    <recommendedName>
        <fullName evidence="3">Polymer-forming cytoskeletal protein</fullName>
    </recommendedName>
</protein>
<reference evidence="1 2" key="1">
    <citation type="submission" date="2016-03" db="EMBL/GenBank/DDBJ databases">
        <title>Draft genome sequence of Acetobacter malorum CECT 7742, a strain isolated from strawberry vinegar.</title>
        <authorList>
            <person name="Sainz F."/>
            <person name="Mas A."/>
            <person name="Torija M.J."/>
        </authorList>
    </citation>
    <scope>NUCLEOTIDE SEQUENCE [LARGE SCALE GENOMIC DNA]</scope>
    <source>
        <strain evidence="1 2">CECT 7742</strain>
    </source>
</reference>
<proteinExistence type="predicted"/>
<dbReference type="STRING" id="178901.AmDm5_0718"/>
<evidence type="ECO:0000313" key="1">
    <source>
        <dbReference type="EMBL" id="OAG78038.1"/>
    </source>
</evidence>
<dbReference type="EMBL" id="LVHD01000008">
    <property type="protein sequence ID" value="OAG78038.1"/>
    <property type="molecule type" value="Genomic_DNA"/>
</dbReference>
<dbReference type="SUPFAM" id="SSF51161">
    <property type="entry name" value="Trimeric LpxA-like enzymes"/>
    <property type="match status" value="1"/>
</dbReference>
<accession>A0A177GCL9</accession>
<evidence type="ECO:0008006" key="3">
    <source>
        <dbReference type="Google" id="ProtNLM"/>
    </source>
</evidence>
<organism evidence="1 2">
    <name type="scientific">Acetobacter malorum</name>
    <dbReference type="NCBI Taxonomy" id="178901"/>
    <lineage>
        <taxon>Bacteria</taxon>
        <taxon>Pseudomonadati</taxon>
        <taxon>Pseudomonadota</taxon>
        <taxon>Alphaproteobacteria</taxon>
        <taxon>Acetobacterales</taxon>
        <taxon>Acetobacteraceae</taxon>
        <taxon>Acetobacter</taxon>
    </lineage>
</organism>
<evidence type="ECO:0000313" key="2">
    <source>
        <dbReference type="Proteomes" id="UP000077349"/>
    </source>
</evidence>
<sequence length="216" mass="23920">MLHRLFFLLLDLSDLFFDVLVRRHFRQAHFEQRFAVKIGADDLARNGANALRVTHQSINLFSDAHAAILAFELLFGNAEVSGDARVFVNAEVSGDARVFGNARVFGDARVFGNAEVSGDARVFGNARVFGDARVSLSVHIGWFSSVGSEAGTLTYFHQKDGSIYTNRGCFSGTLDEFESAVGRRHGDSRIGREYDLLIQFIRLRASAWEVAQQEAA</sequence>
<name>A0A177GCL9_9PROT</name>
<dbReference type="InterPro" id="IPR011004">
    <property type="entry name" value="Trimer_LpxA-like_sf"/>
</dbReference>